<evidence type="ECO:0000313" key="2">
    <source>
        <dbReference type="EMBL" id="MBB3993314.1"/>
    </source>
</evidence>
<protein>
    <submittedName>
        <fullName evidence="2">Uncharacterized protein</fullName>
    </submittedName>
</protein>
<keyword evidence="1" id="KW-0472">Membrane</keyword>
<keyword evidence="1" id="KW-1133">Transmembrane helix</keyword>
<dbReference type="AlphaFoldDB" id="A0A7W6E8P6"/>
<organism evidence="2 3">
    <name type="scientific">Sulfitobacter undariae</name>
    <dbReference type="NCBI Taxonomy" id="1563671"/>
    <lineage>
        <taxon>Bacteria</taxon>
        <taxon>Pseudomonadati</taxon>
        <taxon>Pseudomonadota</taxon>
        <taxon>Alphaproteobacteria</taxon>
        <taxon>Rhodobacterales</taxon>
        <taxon>Roseobacteraceae</taxon>
        <taxon>Sulfitobacter</taxon>
    </lineage>
</organism>
<keyword evidence="3" id="KW-1185">Reference proteome</keyword>
<sequence length="337" mass="36812">MTALTKYDRLEALGLWRPTPDGQRREVLVSVGNATLVITDKNDQPITHWSLAAIARANPGEIPAIYYPDGDDGETLELASNHMEMIEAIETLRAAISKHRPHPGRVRWLGMGLSVGAVIALLLFWLPGAMRDNTLRVVPQVKREAIGVALIERMQRVTGLLCKDPAGLRALRKLGSRLETPKLAVVPALGRPALHLPGGVILLDRSVFEDWEEPDVAAGFILTQLALQLERDSLAALLDVIGPWENFRLLTTGNISAASLDAYAEHLMSAPRIEPDTSNLLALFEAAEVRATPYARARDVTGESVLALIEGDPMQGRVTEPLIDDSTWLRLQGLCEG</sequence>
<comment type="caution">
    <text evidence="2">The sequence shown here is derived from an EMBL/GenBank/DDBJ whole genome shotgun (WGS) entry which is preliminary data.</text>
</comment>
<proteinExistence type="predicted"/>
<dbReference type="EMBL" id="JACIEI010000002">
    <property type="protein sequence ID" value="MBB3993314.1"/>
    <property type="molecule type" value="Genomic_DNA"/>
</dbReference>
<evidence type="ECO:0000313" key="3">
    <source>
        <dbReference type="Proteomes" id="UP000530268"/>
    </source>
</evidence>
<keyword evidence="1" id="KW-0812">Transmembrane</keyword>
<dbReference type="Proteomes" id="UP000530268">
    <property type="component" value="Unassembled WGS sequence"/>
</dbReference>
<gene>
    <name evidence="2" type="ORF">GGR95_000942</name>
</gene>
<accession>A0A7W6E8P6</accession>
<evidence type="ECO:0000256" key="1">
    <source>
        <dbReference type="SAM" id="Phobius"/>
    </source>
</evidence>
<name>A0A7W6E8P6_9RHOB</name>
<reference evidence="2 3" key="1">
    <citation type="submission" date="2020-08" db="EMBL/GenBank/DDBJ databases">
        <title>Genomic Encyclopedia of Type Strains, Phase IV (KMG-IV): sequencing the most valuable type-strain genomes for metagenomic binning, comparative biology and taxonomic classification.</title>
        <authorList>
            <person name="Goeker M."/>
        </authorList>
    </citation>
    <scope>NUCLEOTIDE SEQUENCE [LARGE SCALE GENOMIC DNA]</scope>
    <source>
        <strain evidence="2 3">DSM 102234</strain>
    </source>
</reference>
<dbReference type="RefSeq" id="WP_184563274.1">
    <property type="nucleotide sequence ID" value="NZ_JACIEI010000002.1"/>
</dbReference>
<feature type="transmembrane region" description="Helical" evidence="1">
    <location>
        <begin position="108"/>
        <end position="126"/>
    </location>
</feature>